<evidence type="ECO:0000256" key="1">
    <source>
        <dbReference type="ARBA" id="ARBA00022630"/>
    </source>
</evidence>
<keyword evidence="5" id="KW-1185">Reference proteome</keyword>
<proteinExistence type="predicted"/>
<dbReference type="InParanoid" id="A0A0D0BZB5"/>
<dbReference type="Proteomes" id="UP000054485">
    <property type="component" value="Unassembled WGS sequence"/>
</dbReference>
<reference evidence="4 5" key="1">
    <citation type="submission" date="2014-04" db="EMBL/GenBank/DDBJ databases">
        <authorList>
            <consortium name="DOE Joint Genome Institute"/>
            <person name="Kuo A."/>
            <person name="Ruytinx J."/>
            <person name="Rineau F."/>
            <person name="Colpaert J."/>
            <person name="Kohler A."/>
            <person name="Nagy L.G."/>
            <person name="Floudas D."/>
            <person name="Copeland A."/>
            <person name="Barry K.W."/>
            <person name="Cichocki N."/>
            <person name="Veneault-Fourrey C."/>
            <person name="LaButti K."/>
            <person name="Lindquist E.A."/>
            <person name="Lipzen A."/>
            <person name="Lundell T."/>
            <person name="Morin E."/>
            <person name="Murat C."/>
            <person name="Sun H."/>
            <person name="Tunlid A."/>
            <person name="Henrissat B."/>
            <person name="Grigoriev I.V."/>
            <person name="Hibbett D.S."/>
            <person name="Martin F."/>
            <person name="Nordberg H.P."/>
            <person name="Cantor M.N."/>
            <person name="Hua S.X."/>
        </authorList>
    </citation>
    <scope>NUCLEOTIDE SEQUENCE [LARGE SCALE GENOMIC DNA]</scope>
    <source>
        <strain evidence="4 5">UH-Slu-Lm8-n1</strain>
    </source>
</reference>
<evidence type="ECO:0000256" key="2">
    <source>
        <dbReference type="ARBA" id="ARBA00022643"/>
    </source>
</evidence>
<dbReference type="CDD" id="cd04730">
    <property type="entry name" value="NPD_like"/>
    <property type="match status" value="1"/>
</dbReference>
<evidence type="ECO:0000313" key="5">
    <source>
        <dbReference type="Proteomes" id="UP000054485"/>
    </source>
</evidence>
<dbReference type="STRING" id="930992.A0A0D0BZB5"/>
<dbReference type="EMBL" id="KN835140">
    <property type="protein sequence ID" value="KIK48123.1"/>
    <property type="molecule type" value="Genomic_DNA"/>
</dbReference>
<reference evidence="5" key="2">
    <citation type="submission" date="2015-01" db="EMBL/GenBank/DDBJ databases">
        <title>Evolutionary Origins and Diversification of the Mycorrhizal Mutualists.</title>
        <authorList>
            <consortium name="DOE Joint Genome Institute"/>
            <consortium name="Mycorrhizal Genomics Consortium"/>
            <person name="Kohler A."/>
            <person name="Kuo A."/>
            <person name="Nagy L.G."/>
            <person name="Floudas D."/>
            <person name="Copeland A."/>
            <person name="Barry K.W."/>
            <person name="Cichocki N."/>
            <person name="Veneault-Fourrey C."/>
            <person name="LaButti K."/>
            <person name="Lindquist E.A."/>
            <person name="Lipzen A."/>
            <person name="Lundell T."/>
            <person name="Morin E."/>
            <person name="Murat C."/>
            <person name="Riley R."/>
            <person name="Ohm R."/>
            <person name="Sun H."/>
            <person name="Tunlid A."/>
            <person name="Henrissat B."/>
            <person name="Grigoriev I.V."/>
            <person name="Hibbett D.S."/>
            <person name="Martin F."/>
        </authorList>
    </citation>
    <scope>NUCLEOTIDE SEQUENCE [LARGE SCALE GENOMIC DNA]</scope>
    <source>
        <strain evidence="5">UH-Slu-Lm8-n1</strain>
    </source>
</reference>
<evidence type="ECO:0000256" key="3">
    <source>
        <dbReference type="ARBA" id="ARBA00023002"/>
    </source>
</evidence>
<evidence type="ECO:0008006" key="6">
    <source>
        <dbReference type="Google" id="ProtNLM"/>
    </source>
</evidence>
<dbReference type="AlphaFoldDB" id="A0A0D0BZB5"/>
<dbReference type="PANTHER" id="PTHR32332:SF31">
    <property type="entry name" value="2-NITROPROPANE DIOXYGENASE FAMILY, PUTATIVE (AFU_ORTHOLOGUE AFUA_2G09850)-RELATED"/>
    <property type="match status" value="1"/>
</dbReference>
<name>A0A0D0BZB5_9AGAM</name>
<keyword evidence="1" id="KW-0285">Flavoprotein</keyword>
<dbReference type="Gene3D" id="3.20.20.70">
    <property type="entry name" value="Aldolase class I"/>
    <property type="match status" value="1"/>
</dbReference>
<dbReference type="SUPFAM" id="SSF51412">
    <property type="entry name" value="Inosine monophosphate dehydrogenase (IMPDH)"/>
    <property type="match status" value="1"/>
</dbReference>
<gene>
    <name evidence="4" type="ORF">CY34DRAFT_72616</name>
</gene>
<organism evidence="4 5">
    <name type="scientific">Suillus luteus UH-Slu-Lm8-n1</name>
    <dbReference type="NCBI Taxonomy" id="930992"/>
    <lineage>
        <taxon>Eukaryota</taxon>
        <taxon>Fungi</taxon>
        <taxon>Dikarya</taxon>
        <taxon>Basidiomycota</taxon>
        <taxon>Agaricomycotina</taxon>
        <taxon>Agaricomycetes</taxon>
        <taxon>Agaricomycetidae</taxon>
        <taxon>Boletales</taxon>
        <taxon>Suillineae</taxon>
        <taxon>Suillaceae</taxon>
        <taxon>Suillus</taxon>
    </lineage>
</organism>
<sequence length="325" mass="34584">MAGASGGALAAQTSAAGAFGFVGAGYMTPSRIQDELSLARAQLLLSDEDPLPIGVGYLAWQLEKDPPSGVDLLDVSLSNRVQAIWLAFGNSIGRWIEYIRSYDARSGRERGRKTLIFVQVSSVKEALIAIQDWKVDVLVAQGSESGGHGYSATLPLLTLVPSILAVLPRDGPPLLAAGGLSTGGHVAALLVLGVSGVVLGTRFLVTEESCYNEVQKKVLVMASGNDTVRTTAFDRARGTLDWPEGVDGRAIYNKTVADVDGGVDIKTVRENFNKATQDRDPDRMLVWAGTGVDLVTEIQTAQDVVREIVADMMKHLSFVSTLIAT</sequence>
<protein>
    <recommendedName>
        <fullName evidence="6">Nitronate monooxygenase</fullName>
    </recommendedName>
</protein>
<dbReference type="OrthoDB" id="2349068at2759"/>
<keyword evidence="2" id="KW-0288">FMN</keyword>
<accession>A0A0D0BZB5</accession>
<dbReference type="InterPro" id="IPR004136">
    <property type="entry name" value="NMO"/>
</dbReference>
<dbReference type="Pfam" id="PF03060">
    <property type="entry name" value="NMO"/>
    <property type="match status" value="1"/>
</dbReference>
<dbReference type="InterPro" id="IPR013785">
    <property type="entry name" value="Aldolase_TIM"/>
</dbReference>
<keyword evidence="3" id="KW-0560">Oxidoreductase</keyword>
<dbReference type="GO" id="GO:0018580">
    <property type="term" value="F:nitronate monooxygenase activity"/>
    <property type="evidence" value="ECO:0007669"/>
    <property type="project" value="InterPro"/>
</dbReference>
<evidence type="ECO:0000313" key="4">
    <source>
        <dbReference type="EMBL" id="KIK48123.1"/>
    </source>
</evidence>
<dbReference type="HOGENOM" id="CLU_038732_9_1_1"/>
<dbReference type="PANTHER" id="PTHR32332">
    <property type="entry name" value="2-NITROPROPANE DIOXYGENASE"/>
    <property type="match status" value="1"/>
</dbReference>